<name>A0AA38SVM3_9ASTR</name>
<organism evidence="2 3">
    <name type="scientific">Centaurea solstitialis</name>
    <name type="common">yellow star-thistle</name>
    <dbReference type="NCBI Taxonomy" id="347529"/>
    <lineage>
        <taxon>Eukaryota</taxon>
        <taxon>Viridiplantae</taxon>
        <taxon>Streptophyta</taxon>
        <taxon>Embryophyta</taxon>
        <taxon>Tracheophyta</taxon>
        <taxon>Spermatophyta</taxon>
        <taxon>Magnoliopsida</taxon>
        <taxon>eudicotyledons</taxon>
        <taxon>Gunneridae</taxon>
        <taxon>Pentapetalae</taxon>
        <taxon>asterids</taxon>
        <taxon>campanulids</taxon>
        <taxon>Asterales</taxon>
        <taxon>Asteraceae</taxon>
        <taxon>Carduoideae</taxon>
        <taxon>Cardueae</taxon>
        <taxon>Centaureinae</taxon>
        <taxon>Centaurea</taxon>
    </lineage>
</organism>
<dbReference type="Gene3D" id="3.60.10.10">
    <property type="entry name" value="Endonuclease/exonuclease/phosphatase"/>
    <property type="match status" value="1"/>
</dbReference>
<gene>
    <name evidence="2" type="ORF">OSB04_031946</name>
</gene>
<evidence type="ECO:0000313" key="3">
    <source>
        <dbReference type="Proteomes" id="UP001172457"/>
    </source>
</evidence>
<feature type="compositionally biased region" description="Acidic residues" evidence="1">
    <location>
        <begin position="17"/>
        <end position="27"/>
    </location>
</feature>
<feature type="compositionally biased region" description="Basic and acidic residues" evidence="1">
    <location>
        <begin position="269"/>
        <end position="285"/>
    </location>
</feature>
<dbReference type="SUPFAM" id="SSF56219">
    <property type="entry name" value="DNase I-like"/>
    <property type="match status" value="1"/>
</dbReference>
<protein>
    <recommendedName>
        <fullName evidence="4">DUF4283 domain-containing protein</fullName>
    </recommendedName>
</protein>
<dbReference type="AlphaFoldDB" id="A0AA38SVM3"/>
<keyword evidence="3" id="KW-1185">Reference proteome</keyword>
<dbReference type="PANTHER" id="PTHR33710">
    <property type="entry name" value="BNAC02G09200D PROTEIN"/>
    <property type="match status" value="1"/>
</dbReference>
<evidence type="ECO:0000256" key="1">
    <source>
        <dbReference type="SAM" id="MobiDB-lite"/>
    </source>
</evidence>
<dbReference type="Proteomes" id="UP001172457">
    <property type="component" value="Chromosome 8"/>
</dbReference>
<proteinExistence type="predicted"/>
<dbReference type="EMBL" id="JARYMX010000008">
    <property type="protein sequence ID" value="KAJ9539213.1"/>
    <property type="molecule type" value="Genomic_DNA"/>
</dbReference>
<comment type="caution">
    <text evidence="2">The sequence shown here is derived from an EMBL/GenBank/DDBJ whole genome shotgun (WGS) entry which is preliminary data.</text>
</comment>
<feature type="region of interest" description="Disordered" evidence="1">
    <location>
        <begin position="1"/>
        <end position="32"/>
    </location>
</feature>
<evidence type="ECO:0008006" key="4">
    <source>
        <dbReference type="Google" id="ProtNLM"/>
    </source>
</evidence>
<sequence>MGDPDPTMVVTDVTNDLSDDDVSEESQDDKPHGRVSVFDRLETDAQLKFNSAEMNFAKAVGSADAAALSFFPLASKAQSCIHIPKELATEVIKTHRSTLYGYFLGPQLHFLLVERYVKAAWGKFGFIEAMMNNNGIYFSKFNDIGGSNQVVEAGPLMIRVGELKRELQVIIPSLSGGEDVRVLIKVEYLWEPTQCSHCLVFGHKTATCVKAVVAQKNKGKAGSGMIGPSASVDMRREEHVREERGVRHFSAPLDVPLKTILNNPNRFTPLEEGKEAKETKGDGSKEKKRSSPTVVIRKLTDAPKKPGGVSRTARLDPTGSSRPSARLEDSGKSKSHHRWAWVSNQAQSAHGTRIIVSWDQSLVDIMVLESHSQFMHCQVKFRDSQDMFFVSFVYGANRGSDRQGLWSRRDQSRHNCDMTNFAAFVEDVELFDIRFMGIHHTWCQKPKEETGLRRKLDRILANTSFTSVFQDCTARFLPRGLSDHSPGVASFKGDICKRNFGFKFDNFLVTNAQFLNIVKSCWSTDVGGTFMFKVTSKLKLLKTPLRKLPSLYGNLTENTQSLKHELDTVQLAMDLDPSNDVIREDLEHVWVAYEQACWNDMSASRQRAKVKWLMEGDANTKYFHHVVKEKRNAHHIHSVCNSAGVFVYDLEVATAFLDHFKSIIGTHDDTVNPLMPMDLFTNKLNVTPH</sequence>
<accession>A0AA38SVM3</accession>
<evidence type="ECO:0000313" key="2">
    <source>
        <dbReference type="EMBL" id="KAJ9539213.1"/>
    </source>
</evidence>
<dbReference type="PANTHER" id="PTHR33710:SF71">
    <property type="entry name" value="ENDONUCLEASE_EXONUCLEASE_PHOSPHATASE DOMAIN-CONTAINING PROTEIN"/>
    <property type="match status" value="1"/>
</dbReference>
<reference evidence="2" key="1">
    <citation type="submission" date="2023-03" db="EMBL/GenBank/DDBJ databases">
        <title>Chromosome-scale reference genome and RAD-based genetic map of yellow starthistle (Centaurea solstitialis) reveal putative structural variation and QTLs associated with invader traits.</title>
        <authorList>
            <person name="Reatini B."/>
            <person name="Cang F.A."/>
            <person name="Jiang Q."/>
            <person name="Mckibben M.T.W."/>
            <person name="Barker M.S."/>
            <person name="Rieseberg L.H."/>
            <person name="Dlugosch K.M."/>
        </authorList>
    </citation>
    <scope>NUCLEOTIDE SEQUENCE</scope>
    <source>
        <strain evidence="2">CAN-66</strain>
        <tissue evidence="2">Leaf</tissue>
    </source>
</reference>
<dbReference type="InterPro" id="IPR036691">
    <property type="entry name" value="Endo/exonu/phosph_ase_sf"/>
</dbReference>
<feature type="region of interest" description="Disordered" evidence="1">
    <location>
        <begin position="260"/>
        <end position="333"/>
    </location>
</feature>